<dbReference type="EMBL" id="BARU01003966">
    <property type="protein sequence ID" value="GAH29345.1"/>
    <property type="molecule type" value="Genomic_DNA"/>
</dbReference>
<accession>X1F9V9</accession>
<name>X1F9V9_9ZZZZ</name>
<feature type="non-terminal residue" evidence="1">
    <location>
        <position position="1"/>
    </location>
</feature>
<evidence type="ECO:0000313" key="1">
    <source>
        <dbReference type="EMBL" id="GAH29345.1"/>
    </source>
</evidence>
<dbReference type="AlphaFoldDB" id="X1F9V9"/>
<protein>
    <submittedName>
        <fullName evidence="1">Uncharacterized protein</fullName>
    </submittedName>
</protein>
<organism evidence="1">
    <name type="scientific">marine sediment metagenome</name>
    <dbReference type="NCBI Taxonomy" id="412755"/>
    <lineage>
        <taxon>unclassified sequences</taxon>
        <taxon>metagenomes</taxon>
        <taxon>ecological metagenomes</taxon>
    </lineage>
</organism>
<reference evidence="1" key="1">
    <citation type="journal article" date="2014" name="Front. Microbiol.">
        <title>High frequency of phylogenetically diverse reductive dehalogenase-homologous genes in deep subseafloor sedimentary metagenomes.</title>
        <authorList>
            <person name="Kawai M."/>
            <person name="Futagami T."/>
            <person name="Toyoda A."/>
            <person name="Takaki Y."/>
            <person name="Nishi S."/>
            <person name="Hori S."/>
            <person name="Arai W."/>
            <person name="Tsubouchi T."/>
            <person name="Morono Y."/>
            <person name="Uchiyama I."/>
            <person name="Ito T."/>
            <person name="Fujiyama A."/>
            <person name="Inagaki F."/>
            <person name="Takami H."/>
        </authorList>
    </citation>
    <scope>NUCLEOTIDE SEQUENCE</scope>
    <source>
        <strain evidence="1">Expedition CK06-06</strain>
    </source>
</reference>
<gene>
    <name evidence="1" type="ORF">S03H2_08233</name>
</gene>
<proteinExistence type="predicted"/>
<sequence length="158" mass="18441">LSNTHVINNPELKKRSDFKPDIRVGTKIDFYMKETLIKNLKKPLNNHKSILFLYVPQGKVFLHYLKISTGTGLFRKNKVRYDEKIQEKWNCSADVDFWGQMIMAGILFFHFPGLALELRVHGKNLTNQAGVNTRARYAVRNYIYKKLKKQAHKEKASS</sequence>
<comment type="caution">
    <text evidence="1">The sequence shown here is derived from an EMBL/GenBank/DDBJ whole genome shotgun (WGS) entry which is preliminary data.</text>
</comment>